<dbReference type="AlphaFoldDB" id="W1XY56"/>
<evidence type="ECO:0000259" key="2">
    <source>
        <dbReference type="Pfam" id="PF08279"/>
    </source>
</evidence>
<dbReference type="InterPro" id="IPR036388">
    <property type="entry name" value="WH-like_DNA-bd_sf"/>
</dbReference>
<dbReference type="InterPro" id="IPR013196">
    <property type="entry name" value="HTH_11"/>
</dbReference>
<reference evidence="3" key="1">
    <citation type="submission" date="2013-12" db="EMBL/GenBank/DDBJ databases">
        <title>A Varibaculum cambriense genome reconstructed from a premature infant gut community with otherwise low bacterial novelty that shifts toward anaerobic metabolism during the third week of life.</title>
        <authorList>
            <person name="Brown C.T."/>
            <person name="Sharon I."/>
            <person name="Thomas B.C."/>
            <person name="Castelle C.J."/>
            <person name="Morowitz M.J."/>
            <person name="Banfield J.F."/>
        </authorList>
    </citation>
    <scope>NUCLEOTIDE SEQUENCE</scope>
</reference>
<gene>
    <name evidence="3" type="ORF">Q604_UNBC10398G0001</name>
</gene>
<feature type="non-terminal residue" evidence="3">
    <location>
        <position position="74"/>
    </location>
</feature>
<organism evidence="3">
    <name type="scientific">human gut metagenome</name>
    <dbReference type="NCBI Taxonomy" id="408170"/>
    <lineage>
        <taxon>unclassified sequences</taxon>
        <taxon>metagenomes</taxon>
        <taxon>organismal metagenomes</taxon>
    </lineage>
</organism>
<evidence type="ECO:0000313" key="3">
    <source>
        <dbReference type="EMBL" id="ETJ35212.1"/>
    </source>
</evidence>
<comment type="caution">
    <text evidence="3">The sequence shown here is derived from an EMBL/GenBank/DDBJ whole genome shotgun (WGS) entry which is preliminary data.</text>
</comment>
<feature type="domain" description="Helix-turn-helix type 11" evidence="2">
    <location>
        <begin position="2"/>
        <end position="29"/>
    </location>
</feature>
<proteinExistence type="predicted"/>
<sequence>LSRTSVWKAIQRLQQEGLEIDSIKNRGYKLLHGDLILPQEIEANSPISVQFKPITRSTQSDAKEAMEAGAKGDT</sequence>
<feature type="non-terminal residue" evidence="3">
    <location>
        <position position="1"/>
    </location>
</feature>
<dbReference type="EMBL" id="AZMM01010398">
    <property type="protein sequence ID" value="ETJ35212.1"/>
    <property type="molecule type" value="Genomic_DNA"/>
</dbReference>
<protein>
    <recommendedName>
        <fullName evidence="2">Helix-turn-helix type 11 domain-containing protein</fullName>
    </recommendedName>
</protein>
<name>W1XY56_9ZZZZ</name>
<dbReference type="Gene3D" id="1.10.10.10">
    <property type="entry name" value="Winged helix-like DNA-binding domain superfamily/Winged helix DNA-binding domain"/>
    <property type="match status" value="1"/>
</dbReference>
<dbReference type="Pfam" id="PF08279">
    <property type="entry name" value="HTH_11"/>
    <property type="match status" value="1"/>
</dbReference>
<accession>W1XY56</accession>
<evidence type="ECO:0000256" key="1">
    <source>
        <dbReference type="SAM" id="MobiDB-lite"/>
    </source>
</evidence>
<feature type="region of interest" description="Disordered" evidence="1">
    <location>
        <begin position="55"/>
        <end position="74"/>
    </location>
</feature>
<feature type="compositionally biased region" description="Basic and acidic residues" evidence="1">
    <location>
        <begin position="61"/>
        <end position="74"/>
    </location>
</feature>